<dbReference type="EMBL" id="JAHUZN010000002">
    <property type="protein sequence ID" value="KAG8501857.1"/>
    <property type="molecule type" value="Genomic_DNA"/>
</dbReference>
<dbReference type="AlphaFoldDB" id="A0A8J5ZHY0"/>
<keyword evidence="1" id="KW-0812">Transmembrane</keyword>
<sequence>MRLDHCGTWFYIHTIILSQSGYFQGTVGPCNYRIASCATILGRFVSLFSSTSFFFSSDIIKVISRDKCRDNKNRYKLHFLCLYRETKQGVVQAFLRSVIYFKRDPWPKVSDNAKELNIHGYKMPRKHHMFHWVRLKARLKQFSVMKKLKRALRVIIQIIVVVYLLLSCMDLYFLHLRQAEVGTVNMGGVMHGHMVVENVGSGGKRRDDQLAGIILGEPSQHSPIRQQQRKAARQPSRKLGFGGGAPYCGGAAPYCGGGAITGGA</sequence>
<protein>
    <submittedName>
        <fullName evidence="2">Uncharacterized protein</fullName>
    </submittedName>
</protein>
<organism evidence="2 3">
    <name type="scientific">Gossypium anomalum</name>
    <dbReference type="NCBI Taxonomy" id="47600"/>
    <lineage>
        <taxon>Eukaryota</taxon>
        <taxon>Viridiplantae</taxon>
        <taxon>Streptophyta</taxon>
        <taxon>Embryophyta</taxon>
        <taxon>Tracheophyta</taxon>
        <taxon>Spermatophyta</taxon>
        <taxon>Magnoliopsida</taxon>
        <taxon>eudicotyledons</taxon>
        <taxon>Gunneridae</taxon>
        <taxon>Pentapetalae</taxon>
        <taxon>rosids</taxon>
        <taxon>malvids</taxon>
        <taxon>Malvales</taxon>
        <taxon>Malvaceae</taxon>
        <taxon>Malvoideae</taxon>
        <taxon>Gossypium</taxon>
    </lineage>
</organism>
<evidence type="ECO:0000313" key="3">
    <source>
        <dbReference type="Proteomes" id="UP000701853"/>
    </source>
</evidence>
<evidence type="ECO:0000313" key="2">
    <source>
        <dbReference type="EMBL" id="KAG8501857.1"/>
    </source>
</evidence>
<dbReference type="Proteomes" id="UP000701853">
    <property type="component" value="Chromosome 2"/>
</dbReference>
<reference evidence="2 3" key="1">
    <citation type="journal article" date="2021" name="bioRxiv">
        <title>The Gossypium anomalum genome as a resource for cotton improvement and evolutionary analysis of hybrid incompatibility.</title>
        <authorList>
            <person name="Grover C.E."/>
            <person name="Yuan D."/>
            <person name="Arick M.A."/>
            <person name="Miller E.R."/>
            <person name="Hu G."/>
            <person name="Peterson D.G."/>
            <person name="Wendel J.F."/>
            <person name="Udall J.A."/>
        </authorList>
    </citation>
    <scope>NUCLEOTIDE SEQUENCE [LARGE SCALE GENOMIC DNA]</scope>
    <source>
        <strain evidence="2">JFW-Udall</strain>
        <tissue evidence="2">Leaf</tissue>
    </source>
</reference>
<name>A0A8J5ZHY0_9ROSI</name>
<keyword evidence="1" id="KW-0472">Membrane</keyword>
<keyword evidence="1" id="KW-1133">Transmembrane helix</keyword>
<feature type="transmembrane region" description="Helical" evidence="1">
    <location>
        <begin position="154"/>
        <end position="174"/>
    </location>
</feature>
<keyword evidence="3" id="KW-1185">Reference proteome</keyword>
<proteinExistence type="predicted"/>
<accession>A0A8J5ZHY0</accession>
<evidence type="ECO:0000256" key="1">
    <source>
        <dbReference type="SAM" id="Phobius"/>
    </source>
</evidence>
<comment type="caution">
    <text evidence="2">The sequence shown here is derived from an EMBL/GenBank/DDBJ whole genome shotgun (WGS) entry which is preliminary data.</text>
</comment>
<gene>
    <name evidence="2" type="ORF">CXB51_004786</name>
</gene>